<reference evidence="6 7" key="1">
    <citation type="journal article" date="2014" name="Front. Genet.">
        <title>Genome and metabolic network of "Candidatus Phaeomarinobacter ectocarpi" Ec32, a new candidate genus of Alphaproteobacteria frequently associated with brown algae.</title>
        <authorList>
            <person name="Dittami S.M."/>
            <person name="Barbeyron T."/>
            <person name="Boyen C."/>
            <person name="Cambefort J."/>
            <person name="Collet G."/>
            <person name="Delage L."/>
            <person name="Gobet A."/>
            <person name="Groisillier A."/>
            <person name="Leblanc C."/>
            <person name="Michel G."/>
            <person name="Scornet D."/>
            <person name="Siegel A."/>
            <person name="Tapia J.E."/>
            <person name="Tonon T."/>
        </authorList>
    </citation>
    <scope>NUCLEOTIDE SEQUENCE [LARGE SCALE GENOMIC DNA]</scope>
    <source>
        <strain evidence="6 7">Ec32</strain>
    </source>
</reference>
<protein>
    <submittedName>
        <fullName evidence="6">Transcriptional regulator, TetR family</fullName>
    </submittedName>
</protein>
<dbReference type="KEGG" id="pect:BN1012_Phect198"/>
<dbReference type="OrthoDB" id="9808189at2"/>
<dbReference type="SUPFAM" id="SSF48498">
    <property type="entry name" value="Tetracyclin repressor-like, C-terminal domain"/>
    <property type="match status" value="1"/>
</dbReference>
<evidence type="ECO:0000256" key="4">
    <source>
        <dbReference type="PROSITE-ProRule" id="PRU00335"/>
    </source>
</evidence>
<keyword evidence="3" id="KW-0804">Transcription</keyword>
<feature type="domain" description="HTH tetR-type" evidence="5">
    <location>
        <begin position="12"/>
        <end position="72"/>
    </location>
</feature>
<accession>X5MBQ7</accession>
<dbReference type="AlphaFoldDB" id="X5MBQ7"/>
<dbReference type="Pfam" id="PF13305">
    <property type="entry name" value="TetR_C_33"/>
    <property type="match status" value="1"/>
</dbReference>
<dbReference type="SUPFAM" id="SSF46689">
    <property type="entry name" value="Homeodomain-like"/>
    <property type="match status" value="1"/>
</dbReference>
<dbReference type="Pfam" id="PF00440">
    <property type="entry name" value="TetR_N"/>
    <property type="match status" value="1"/>
</dbReference>
<dbReference type="InterPro" id="IPR009057">
    <property type="entry name" value="Homeodomain-like_sf"/>
</dbReference>
<feature type="DNA-binding region" description="H-T-H motif" evidence="4">
    <location>
        <begin position="35"/>
        <end position="54"/>
    </location>
</feature>
<evidence type="ECO:0000313" key="6">
    <source>
        <dbReference type="EMBL" id="CDO58412.1"/>
    </source>
</evidence>
<dbReference type="GO" id="GO:0003700">
    <property type="term" value="F:DNA-binding transcription factor activity"/>
    <property type="evidence" value="ECO:0007669"/>
    <property type="project" value="TreeGrafter"/>
</dbReference>
<evidence type="ECO:0000259" key="5">
    <source>
        <dbReference type="PROSITE" id="PS50977"/>
    </source>
</evidence>
<dbReference type="GO" id="GO:0000976">
    <property type="term" value="F:transcription cis-regulatory region binding"/>
    <property type="evidence" value="ECO:0007669"/>
    <property type="project" value="TreeGrafter"/>
</dbReference>
<keyword evidence="7" id="KW-1185">Reference proteome</keyword>
<proteinExistence type="predicted"/>
<organism evidence="6 7">
    <name type="scientific">Candidatus Phaeomarinibacter ectocarpi</name>
    <dbReference type="NCBI Taxonomy" id="1458461"/>
    <lineage>
        <taxon>Bacteria</taxon>
        <taxon>Pseudomonadati</taxon>
        <taxon>Pseudomonadota</taxon>
        <taxon>Alphaproteobacteria</taxon>
        <taxon>Hyphomicrobiales</taxon>
        <taxon>Parvibaculaceae</taxon>
        <taxon>Candidatus Phaeomarinibacter</taxon>
    </lineage>
</organism>
<evidence type="ECO:0000256" key="3">
    <source>
        <dbReference type="ARBA" id="ARBA00023163"/>
    </source>
</evidence>
<dbReference type="Proteomes" id="UP000032160">
    <property type="component" value="Chromosome I"/>
</dbReference>
<dbReference type="InterPro" id="IPR025996">
    <property type="entry name" value="MT1864/Rv1816-like_C"/>
</dbReference>
<dbReference type="STRING" id="1458461.BN1012_Phect198"/>
<dbReference type="HOGENOM" id="CLU_069356_40_3_5"/>
<keyword evidence="1" id="KW-0805">Transcription regulation</keyword>
<name>X5MBQ7_9HYPH</name>
<dbReference type="PANTHER" id="PTHR30055">
    <property type="entry name" value="HTH-TYPE TRANSCRIPTIONAL REGULATOR RUTR"/>
    <property type="match status" value="1"/>
</dbReference>
<keyword evidence="2 4" id="KW-0238">DNA-binding</keyword>
<dbReference type="PRINTS" id="PR00455">
    <property type="entry name" value="HTHTETR"/>
</dbReference>
<dbReference type="RefSeq" id="WP_043949368.1">
    <property type="nucleotide sequence ID" value="NZ_HG966617.1"/>
</dbReference>
<dbReference type="InterPro" id="IPR050109">
    <property type="entry name" value="HTH-type_TetR-like_transc_reg"/>
</dbReference>
<evidence type="ECO:0000313" key="7">
    <source>
        <dbReference type="Proteomes" id="UP000032160"/>
    </source>
</evidence>
<dbReference type="PROSITE" id="PS50977">
    <property type="entry name" value="HTH_TETR_2"/>
    <property type="match status" value="1"/>
</dbReference>
<dbReference type="InterPro" id="IPR001647">
    <property type="entry name" value="HTH_TetR"/>
</dbReference>
<gene>
    <name evidence="6" type="ORF">BN1012_Phect198</name>
</gene>
<dbReference type="PANTHER" id="PTHR30055:SF234">
    <property type="entry name" value="HTH-TYPE TRANSCRIPTIONAL REGULATOR BETI"/>
    <property type="match status" value="1"/>
</dbReference>
<sequence>MPRTPATEAQRHEESSRIRDAAGKIFAEKGITAISARAVAKEAGVSVGKIYAYFNSLTELMQSLWQGRVQGLANTLHDLAGDIDDPVERIRSILETYVSFAHTNQDLYKGALMFVRPDELPTPEQDAAEDLPIMDLLIKAVAKGQAAGSIRAGSAVRMAQLLWAGVHGALALPINIDRFAFKERDHLTSDMVDALMEHMRPAA</sequence>
<dbReference type="InterPro" id="IPR036271">
    <property type="entry name" value="Tet_transcr_reg_TetR-rel_C_sf"/>
</dbReference>
<dbReference type="EMBL" id="HG966617">
    <property type="protein sequence ID" value="CDO58412.1"/>
    <property type="molecule type" value="Genomic_DNA"/>
</dbReference>
<evidence type="ECO:0000256" key="2">
    <source>
        <dbReference type="ARBA" id="ARBA00023125"/>
    </source>
</evidence>
<dbReference type="Gene3D" id="1.10.357.10">
    <property type="entry name" value="Tetracycline Repressor, domain 2"/>
    <property type="match status" value="1"/>
</dbReference>
<evidence type="ECO:0000256" key="1">
    <source>
        <dbReference type="ARBA" id="ARBA00023015"/>
    </source>
</evidence>